<reference evidence="1 2" key="1">
    <citation type="submission" date="2020-12" db="EMBL/GenBank/DDBJ databases">
        <title>Geomonas sp. Red259, isolated from paddy soil.</title>
        <authorList>
            <person name="Xu Z."/>
            <person name="Zhang Z."/>
            <person name="Masuda Y."/>
            <person name="Itoh H."/>
            <person name="Senoo K."/>
        </authorList>
    </citation>
    <scope>NUCLEOTIDE SEQUENCE [LARGE SCALE GENOMIC DNA]</scope>
    <source>
        <strain evidence="1 2">Red259</strain>
    </source>
</reference>
<dbReference type="InterPro" id="IPR036280">
    <property type="entry name" value="Multihaem_cyt_sf"/>
</dbReference>
<feature type="non-terminal residue" evidence="1">
    <location>
        <position position="113"/>
    </location>
</feature>
<dbReference type="SUPFAM" id="SSF48695">
    <property type="entry name" value="Multiheme cytochromes"/>
    <property type="match status" value="1"/>
</dbReference>
<name>A0ABS0YY02_9BACT</name>
<gene>
    <name evidence="1" type="ORF">JFN90_22085</name>
</gene>
<comment type="caution">
    <text evidence="1">The sequence shown here is derived from an EMBL/GenBank/DDBJ whole genome shotgun (WGS) entry which is preliminary data.</text>
</comment>
<dbReference type="Gene3D" id="3.90.10.10">
    <property type="entry name" value="Cytochrome C3"/>
    <property type="match status" value="1"/>
</dbReference>
<dbReference type="Proteomes" id="UP000641025">
    <property type="component" value="Unassembled WGS sequence"/>
</dbReference>
<protein>
    <submittedName>
        <fullName evidence="1">Cytochrome c3 family protein</fullName>
    </submittedName>
</protein>
<accession>A0ABS0YY02</accession>
<organism evidence="1 2">
    <name type="scientific">Geomonas propionica</name>
    <dbReference type="NCBI Taxonomy" id="2798582"/>
    <lineage>
        <taxon>Bacteria</taxon>
        <taxon>Pseudomonadati</taxon>
        <taxon>Thermodesulfobacteriota</taxon>
        <taxon>Desulfuromonadia</taxon>
        <taxon>Geobacterales</taxon>
        <taxon>Geobacteraceae</taxon>
        <taxon>Geomonas</taxon>
    </lineage>
</organism>
<keyword evidence="2" id="KW-1185">Reference proteome</keyword>
<evidence type="ECO:0000313" key="2">
    <source>
        <dbReference type="Proteomes" id="UP000641025"/>
    </source>
</evidence>
<dbReference type="EMBL" id="JAEMHK010000045">
    <property type="protein sequence ID" value="MBJ6802825.1"/>
    <property type="molecule type" value="Genomic_DNA"/>
</dbReference>
<sequence length="113" mass="12124">TGNLSMIRSEIRGFNISYTDRATTLVETTTNRGLCQVCHTKTNYYRAGVPESSHFTSGCLDCHTHTSAGGAFKPIGGSCDSCHGYPPAPKNTATTFGSYANWANARFEDYSGG</sequence>
<evidence type="ECO:0000313" key="1">
    <source>
        <dbReference type="EMBL" id="MBJ6802825.1"/>
    </source>
</evidence>
<feature type="non-terminal residue" evidence="1">
    <location>
        <position position="1"/>
    </location>
</feature>
<proteinExistence type="predicted"/>